<sequence>MIQFSNEDDQSAGSFLPDLTSLLDVLFIVLVFFLLTANSAQLLLPIDLPTAASESLEPQKKPNPIEIAVLKDGTGWQIESATFTEWDTLTKVLDEKLQQNKLDKVTVAADKQAQAEQLLKLLAYLQENEIAVADIIMQRE</sequence>
<evidence type="ECO:0000313" key="10">
    <source>
        <dbReference type="Proteomes" id="UP001528823"/>
    </source>
</evidence>
<proteinExistence type="inferred from homology"/>
<evidence type="ECO:0000256" key="1">
    <source>
        <dbReference type="ARBA" id="ARBA00004162"/>
    </source>
</evidence>
<organism evidence="9 10">
    <name type="scientific">Spartinivicinus poritis</name>
    <dbReference type="NCBI Taxonomy" id="2994640"/>
    <lineage>
        <taxon>Bacteria</taxon>
        <taxon>Pseudomonadati</taxon>
        <taxon>Pseudomonadota</taxon>
        <taxon>Gammaproteobacteria</taxon>
        <taxon>Oceanospirillales</taxon>
        <taxon>Zooshikellaceae</taxon>
        <taxon>Spartinivicinus</taxon>
    </lineage>
</organism>
<protein>
    <submittedName>
        <fullName evidence="9">Biopolymer transporter ExbD</fullName>
    </submittedName>
</protein>
<evidence type="ECO:0000313" key="9">
    <source>
        <dbReference type="EMBL" id="MDE1463171.1"/>
    </source>
</evidence>
<keyword evidence="7" id="KW-0813">Transport</keyword>
<keyword evidence="7" id="KW-0653">Protein transport</keyword>
<keyword evidence="6 8" id="KW-0472">Membrane</keyword>
<evidence type="ECO:0000256" key="6">
    <source>
        <dbReference type="ARBA" id="ARBA00023136"/>
    </source>
</evidence>
<dbReference type="Pfam" id="PF02472">
    <property type="entry name" value="ExbD"/>
    <property type="match status" value="1"/>
</dbReference>
<evidence type="ECO:0000256" key="5">
    <source>
        <dbReference type="ARBA" id="ARBA00022989"/>
    </source>
</evidence>
<evidence type="ECO:0000256" key="8">
    <source>
        <dbReference type="SAM" id="Phobius"/>
    </source>
</evidence>
<keyword evidence="5 8" id="KW-1133">Transmembrane helix</keyword>
<dbReference type="RefSeq" id="WP_274689514.1">
    <property type="nucleotide sequence ID" value="NZ_JAPMOU010000017.1"/>
</dbReference>
<accession>A0ABT5UB12</accession>
<keyword evidence="10" id="KW-1185">Reference proteome</keyword>
<keyword evidence="3" id="KW-1003">Cell membrane</keyword>
<comment type="caution">
    <text evidence="9">The sequence shown here is derived from an EMBL/GenBank/DDBJ whole genome shotgun (WGS) entry which is preliminary data.</text>
</comment>
<feature type="transmembrane region" description="Helical" evidence="8">
    <location>
        <begin position="25"/>
        <end position="44"/>
    </location>
</feature>
<dbReference type="PANTHER" id="PTHR30558">
    <property type="entry name" value="EXBD MEMBRANE COMPONENT OF PMF-DRIVEN MACROMOLECULE IMPORT SYSTEM"/>
    <property type="match status" value="1"/>
</dbReference>
<comment type="similarity">
    <text evidence="2 7">Belongs to the ExbD/TolR family.</text>
</comment>
<evidence type="ECO:0000256" key="2">
    <source>
        <dbReference type="ARBA" id="ARBA00005811"/>
    </source>
</evidence>
<dbReference type="PANTHER" id="PTHR30558:SF15">
    <property type="entry name" value="BIOPOLYMER TRANSPORT PROTEIN EXBD1"/>
    <property type="match status" value="1"/>
</dbReference>
<name>A0ABT5UB12_9GAMM</name>
<evidence type="ECO:0000256" key="3">
    <source>
        <dbReference type="ARBA" id="ARBA00022475"/>
    </source>
</evidence>
<dbReference type="Proteomes" id="UP001528823">
    <property type="component" value="Unassembled WGS sequence"/>
</dbReference>
<dbReference type="InterPro" id="IPR003400">
    <property type="entry name" value="ExbD"/>
</dbReference>
<evidence type="ECO:0000256" key="4">
    <source>
        <dbReference type="ARBA" id="ARBA00022692"/>
    </source>
</evidence>
<dbReference type="EMBL" id="JAPMOU010000017">
    <property type="protein sequence ID" value="MDE1463171.1"/>
    <property type="molecule type" value="Genomic_DNA"/>
</dbReference>
<evidence type="ECO:0000256" key="7">
    <source>
        <dbReference type="RuleBase" id="RU003879"/>
    </source>
</evidence>
<comment type="subcellular location">
    <subcellularLocation>
        <location evidence="1">Cell membrane</location>
        <topology evidence="1">Single-pass membrane protein</topology>
    </subcellularLocation>
    <subcellularLocation>
        <location evidence="7">Cell membrane</location>
        <topology evidence="7">Single-pass type II membrane protein</topology>
    </subcellularLocation>
</comment>
<keyword evidence="4 7" id="KW-0812">Transmembrane</keyword>
<reference evidence="9 10" key="1">
    <citation type="submission" date="2022-11" db="EMBL/GenBank/DDBJ databases">
        <title>Spartinivicinus poritis sp. nov., isolated from scleractinian coral Porites lutea.</title>
        <authorList>
            <person name="Zhang G."/>
            <person name="Cai L."/>
            <person name="Wei Q."/>
        </authorList>
    </citation>
    <scope>NUCLEOTIDE SEQUENCE [LARGE SCALE GENOMIC DNA]</scope>
    <source>
        <strain evidence="9 10">A2-2</strain>
    </source>
</reference>
<gene>
    <name evidence="9" type="ORF">ORQ98_14475</name>
</gene>